<feature type="domain" description="C2 NT-type" evidence="3">
    <location>
        <begin position="3"/>
        <end position="138"/>
    </location>
</feature>
<evidence type="ECO:0000313" key="4">
    <source>
        <dbReference type="Proteomes" id="UP000504603"/>
    </source>
</evidence>
<evidence type="ECO:0000259" key="3">
    <source>
        <dbReference type="PROSITE" id="PS51840"/>
    </source>
</evidence>
<feature type="region of interest" description="Disordered" evidence="2">
    <location>
        <begin position="230"/>
        <end position="294"/>
    </location>
</feature>
<gene>
    <name evidence="5" type="primary">LOC111025605</name>
</gene>
<feature type="region of interest" description="Disordered" evidence="2">
    <location>
        <begin position="897"/>
        <end position="980"/>
    </location>
</feature>
<accession>A0A6J1E357</accession>
<dbReference type="PROSITE" id="PS51840">
    <property type="entry name" value="C2_NT"/>
    <property type="match status" value="1"/>
</dbReference>
<feature type="coiled-coil region" evidence="1">
    <location>
        <begin position="482"/>
        <end position="607"/>
    </location>
</feature>
<keyword evidence="4" id="KW-1185">Reference proteome</keyword>
<feature type="coiled-coil region" evidence="1">
    <location>
        <begin position="394"/>
        <end position="442"/>
    </location>
</feature>
<organism evidence="4 5">
    <name type="scientific">Momordica charantia</name>
    <name type="common">Bitter gourd</name>
    <name type="synonym">Balsam pear</name>
    <dbReference type="NCBI Taxonomy" id="3673"/>
    <lineage>
        <taxon>Eukaryota</taxon>
        <taxon>Viridiplantae</taxon>
        <taxon>Streptophyta</taxon>
        <taxon>Embryophyta</taxon>
        <taxon>Tracheophyta</taxon>
        <taxon>Spermatophyta</taxon>
        <taxon>Magnoliopsida</taxon>
        <taxon>eudicotyledons</taxon>
        <taxon>Gunneridae</taxon>
        <taxon>Pentapetalae</taxon>
        <taxon>rosids</taxon>
        <taxon>fabids</taxon>
        <taxon>Cucurbitales</taxon>
        <taxon>Cucurbitaceae</taxon>
        <taxon>Momordiceae</taxon>
        <taxon>Momordica</taxon>
    </lineage>
</organism>
<feature type="compositionally biased region" description="Basic and acidic residues" evidence="2">
    <location>
        <begin position="938"/>
        <end position="960"/>
    </location>
</feature>
<name>A0A6J1E357_MOMCH</name>
<feature type="coiled-coil region" evidence="1">
    <location>
        <begin position="981"/>
        <end position="1022"/>
    </location>
</feature>
<dbReference type="InterPro" id="IPR019448">
    <property type="entry name" value="NT-C2"/>
</dbReference>
<evidence type="ECO:0000256" key="2">
    <source>
        <dbReference type="SAM" id="MobiDB-lite"/>
    </source>
</evidence>
<dbReference type="PANTHER" id="PTHR34452:SF14">
    <property type="entry name" value="MYOSIN HEAVY CHAIN, MUSCLE"/>
    <property type="match status" value="1"/>
</dbReference>
<dbReference type="AlphaFoldDB" id="A0A6J1E357"/>
<dbReference type="OrthoDB" id="765176at2759"/>
<feature type="coiled-coil region" evidence="1">
    <location>
        <begin position="669"/>
        <end position="703"/>
    </location>
</feature>
<keyword evidence="1" id="KW-0175">Coiled coil</keyword>
<proteinExistence type="predicted"/>
<feature type="compositionally biased region" description="Polar residues" evidence="2">
    <location>
        <begin position="897"/>
        <end position="907"/>
    </location>
</feature>
<feature type="compositionally biased region" description="Low complexity" evidence="2">
    <location>
        <begin position="268"/>
        <end position="284"/>
    </location>
</feature>
<dbReference type="KEGG" id="mcha:111025605"/>
<protein>
    <submittedName>
        <fullName evidence="5">Myosin-11 isoform X1</fullName>
    </submittedName>
</protein>
<dbReference type="GeneID" id="111025605"/>
<feature type="compositionally biased region" description="Polar residues" evidence="2">
    <location>
        <begin position="230"/>
        <end position="244"/>
    </location>
</feature>
<dbReference type="Proteomes" id="UP000504603">
    <property type="component" value="Unplaced"/>
</dbReference>
<evidence type="ECO:0000313" key="5">
    <source>
        <dbReference type="RefSeq" id="XP_022159186.1"/>
    </source>
</evidence>
<dbReference type="RefSeq" id="XP_022159186.1">
    <property type="nucleotide sequence ID" value="XM_022303494.1"/>
</dbReference>
<dbReference type="PANTHER" id="PTHR34452">
    <property type="entry name" value="MYOSIN HEAVY CHAIN-RELATED PROTEIN"/>
    <property type="match status" value="1"/>
</dbReference>
<dbReference type="Pfam" id="PF10358">
    <property type="entry name" value="NT-C2"/>
    <property type="match status" value="1"/>
</dbReference>
<reference evidence="5" key="1">
    <citation type="submission" date="2025-08" db="UniProtKB">
        <authorList>
            <consortium name="RefSeq"/>
        </authorList>
    </citation>
    <scope>IDENTIFICATION</scope>
    <source>
        <strain evidence="5">OHB3-1</strain>
    </source>
</reference>
<feature type="coiled-coil region" evidence="1">
    <location>
        <begin position="736"/>
        <end position="868"/>
    </location>
</feature>
<evidence type="ECO:0000256" key="1">
    <source>
        <dbReference type="SAM" id="Coils"/>
    </source>
</evidence>
<sequence>MFKSWSKKQKIKAVFKLQFQATQVPKMKKSALMISLVPDDVGKPTVKLEKAAIQEGTCIWENPVYETVKLVREIKTGKINEKIYHFVVSTGSSKSGFVGEASIDFADFEAETEPMTVSLPLKFANSGAILHVTIHKMEGDNDQRDFEENGAGILQHEKSFNSQLSFSSTEGSHYPTENGNLNTLREDAEQNGNSRVSHDSNSAKFASYWDDNNYEKNTQQEVGSMKNAIQSPNLLSPPLRQNSMPKKAVVDTSRVKNQAHRRSNTEWSLGSVSDGSFGDSGNSLEENTSREKMHQAPNNLIEKVRNENVMLMRKLEVTDLELQSLRKQITKETIQGQNLSRQIICLTEERDALKTECKQLKFSKKCNDEADDSKTLKSEIKEARVQLAAIGGELKQETELRTDLQLQLQKTQESNSDLVLAVRDLEEMIELKNKVIADLSRSLESWESDREQKDVYDCKENNGENRKPSKELIQEYDDIKEVDSLKQEIKDLNGEIEIHMKNIEELEIHLEKLMLDNEILKQENRDISAKLQKNKTEYLIKQKEYSDSLVVIKELESQIERLEEKLQIQTQEFSESLFSINELEGQIKRLERELENQTREYHDEFNVIKHANVQLEQIAIEAKEVLSKTRWKSAIKTVSLQERSKKFSMEMASKLDDSEKRTIKAVKEINELRLQKIVLKEMLQKSNEESRRIKEQNEEKLHDLSFQLDLKTKEMHHMSMELDNKSTQLADAKRYEDYQQEEIQMLKSNIETLNAENKIAKKAEREQPEFFISEMEASEERNKETNLLEKEMAFSKREAEKAHEELTMMKASKDQQDTLIANLLAELENLRGQINKVKNDSHREDSEKETLRKQVFQLKSELQNKEERISSMANIKFKTQEISDLNLNSASIHNASQTLPHTKQELTTSEEDINHSDITTTSSRKEWTLTGNSLHSKMSNEEEIGKQNDVHESACERKVDSNSSNKELKPSTSGKSNEDCYIDLLTEMSSLKERNKAMERELKEMEERYSEISLKFAEVEGERQQLVMTVRNLKNSKRK</sequence>
<feature type="compositionally biased region" description="Polar residues" evidence="2">
    <location>
        <begin position="961"/>
        <end position="975"/>
    </location>
</feature>